<dbReference type="PANTHER" id="PTHR42879">
    <property type="entry name" value="3-OXOACYL-(ACYL-CARRIER-PROTEIN) REDUCTASE"/>
    <property type="match status" value="1"/>
</dbReference>
<dbReference type="EMBL" id="KF900550">
    <property type="protein sequence ID" value="AIE98952.1"/>
    <property type="molecule type" value="Genomic_DNA"/>
</dbReference>
<dbReference type="FunFam" id="3.40.50.720:FF:000173">
    <property type="entry name" value="3-oxoacyl-[acyl-carrier protein] reductase"/>
    <property type="match status" value="1"/>
</dbReference>
<dbReference type="Pfam" id="PF13561">
    <property type="entry name" value="adh_short_C2"/>
    <property type="match status" value="1"/>
</dbReference>
<organism evidence="3">
    <name type="scientific">uncultured marine group II/III euryarchaeote KM3_102_D05</name>
    <dbReference type="NCBI Taxonomy" id="1457845"/>
    <lineage>
        <taxon>Archaea</taxon>
        <taxon>Methanobacteriati</taxon>
        <taxon>Methanobacteriota</taxon>
        <taxon>environmental samples</taxon>
    </lineage>
</organism>
<dbReference type="Gene3D" id="3.40.50.720">
    <property type="entry name" value="NAD(P)-binding Rossmann-like Domain"/>
    <property type="match status" value="1"/>
</dbReference>
<dbReference type="InterPro" id="IPR002347">
    <property type="entry name" value="SDR_fam"/>
</dbReference>
<name>A0A075GBC5_9EURY</name>
<dbReference type="InterPro" id="IPR020904">
    <property type="entry name" value="Sc_DH/Rdtase_CS"/>
</dbReference>
<dbReference type="PANTHER" id="PTHR42879:SF2">
    <property type="entry name" value="3-OXOACYL-[ACYL-CARRIER-PROTEIN] REDUCTASE FABG"/>
    <property type="match status" value="1"/>
</dbReference>
<protein>
    <submittedName>
        <fullName evidence="3">NAD dependent epimerase/dehydratase family protein (FabG)</fullName>
        <ecNumber evidence="3">1.1.1.100</ecNumber>
    </submittedName>
</protein>
<dbReference type="CDD" id="cd05233">
    <property type="entry name" value="SDR_c"/>
    <property type="match status" value="1"/>
</dbReference>
<gene>
    <name evidence="3" type="primary">fabG</name>
</gene>
<accession>A0A075GBC5</accession>
<evidence type="ECO:0000313" key="3">
    <source>
        <dbReference type="EMBL" id="AIE98952.1"/>
    </source>
</evidence>
<dbReference type="SUPFAM" id="SSF51735">
    <property type="entry name" value="NAD(P)-binding Rossmann-fold domains"/>
    <property type="match status" value="1"/>
</dbReference>
<evidence type="ECO:0000256" key="1">
    <source>
        <dbReference type="ARBA" id="ARBA00006484"/>
    </source>
</evidence>
<dbReference type="PROSITE" id="PS00061">
    <property type="entry name" value="ADH_SHORT"/>
    <property type="match status" value="1"/>
</dbReference>
<dbReference type="AlphaFoldDB" id="A0A075GBC5"/>
<proteinExistence type="inferred from homology"/>
<dbReference type="InterPro" id="IPR050259">
    <property type="entry name" value="SDR"/>
</dbReference>
<comment type="similarity">
    <text evidence="1">Belongs to the short-chain dehydrogenases/reductases (SDR) family.</text>
</comment>
<evidence type="ECO:0000256" key="2">
    <source>
        <dbReference type="ARBA" id="ARBA00023002"/>
    </source>
</evidence>
<dbReference type="PRINTS" id="PR00081">
    <property type="entry name" value="GDHRDH"/>
</dbReference>
<keyword evidence="2 3" id="KW-0560">Oxidoreductase</keyword>
<dbReference type="GO" id="GO:0032787">
    <property type="term" value="P:monocarboxylic acid metabolic process"/>
    <property type="evidence" value="ECO:0007669"/>
    <property type="project" value="UniProtKB-ARBA"/>
</dbReference>
<dbReference type="GO" id="GO:0004316">
    <property type="term" value="F:3-oxoacyl-[acyl-carrier-protein] reductase (NADPH) activity"/>
    <property type="evidence" value="ECO:0007669"/>
    <property type="project" value="UniProtKB-EC"/>
</dbReference>
<dbReference type="InterPro" id="IPR036291">
    <property type="entry name" value="NAD(P)-bd_dom_sf"/>
</dbReference>
<reference evidence="3" key="1">
    <citation type="journal article" date="2014" name="Genome Biol. Evol.">
        <title>Pangenome evidence for extensive interdomain horizontal transfer affecting lineage core and shell genes in uncultured planktonic thaumarchaeota and euryarchaeota.</title>
        <authorList>
            <person name="Deschamps P."/>
            <person name="Zivanovic Y."/>
            <person name="Moreira D."/>
            <person name="Rodriguez-Valera F."/>
            <person name="Lopez-Garcia P."/>
        </authorList>
    </citation>
    <scope>NUCLEOTIDE SEQUENCE</scope>
</reference>
<sequence>MVQNLCCNRLDNVRRAGVSMSGLAVITGGGRGIGAATTRRLAADGYRLIITYNTDSQSAETVIAEIREQGCDCVAAKVDCGNASEVMVLADHPWVKEGVDALVLNHAVYERSRASSLTSEQLARTMSVNFAGAFLVWEALNPYLNDDARIVVVGSQMGFKGTPTGADYSASKGALHAWARSLSLDVAERGQRVNVVAPGTINTDLVSGDSPTKRRAREEDIPMGRLGHPDEVAGVISFLLGPDSGYMTGSVVHVNGGLYRP</sequence>
<dbReference type="EC" id="1.1.1.100" evidence="3"/>